<dbReference type="Proteomes" id="UP001183619">
    <property type="component" value="Unassembled WGS sequence"/>
</dbReference>
<evidence type="ECO:0000313" key="1">
    <source>
        <dbReference type="EMBL" id="MDR7356231.1"/>
    </source>
</evidence>
<reference evidence="1 2" key="1">
    <citation type="submission" date="2023-07" db="EMBL/GenBank/DDBJ databases">
        <title>Sequencing the genomes of 1000 actinobacteria strains.</title>
        <authorList>
            <person name="Klenk H.-P."/>
        </authorList>
    </citation>
    <scope>NUCLEOTIDE SEQUENCE [LARGE SCALE GENOMIC DNA]</scope>
    <source>
        <strain evidence="1 2">DSM 44508</strain>
    </source>
</reference>
<keyword evidence="2" id="KW-1185">Reference proteome</keyword>
<protein>
    <recommendedName>
        <fullName evidence="3">SPOR domain-containing protein</fullName>
    </recommendedName>
</protein>
<comment type="caution">
    <text evidence="1">The sequence shown here is derived from an EMBL/GenBank/DDBJ whole genome shotgun (WGS) entry which is preliminary data.</text>
</comment>
<accession>A0ABU2BD89</accession>
<proteinExistence type="predicted"/>
<evidence type="ECO:0000313" key="2">
    <source>
        <dbReference type="Proteomes" id="UP001183619"/>
    </source>
</evidence>
<sequence length="65" mass="7809">MQEEDLKWYFNTKTGEVEQGKCTNFEHRMGPYDTKEQALHALDIARERNRQADAFDEEDDNWDKN</sequence>
<name>A0ABU2BD89_9CORY</name>
<dbReference type="RefSeq" id="WP_277103735.1">
    <property type="nucleotide sequence ID" value="NZ_BAAAJS010000053.1"/>
</dbReference>
<gene>
    <name evidence="1" type="ORF">J2S37_002769</name>
</gene>
<evidence type="ECO:0008006" key="3">
    <source>
        <dbReference type="Google" id="ProtNLM"/>
    </source>
</evidence>
<dbReference type="EMBL" id="JAVDYF010000001">
    <property type="protein sequence ID" value="MDR7356231.1"/>
    <property type="molecule type" value="Genomic_DNA"/>
</dbReference>
<organism evidence="1 2">
    <name type="scientific">Corynebacterium felinum</name>
    <dbReference type="NCBI Taxonomy" id="131318"/>
    <lineage>
        <taxon>Bacteria</taxon>
        <taxon>Bacillati</taxon>
        <taxon>Actinomycetota</taxon>
        <taxon>Actinomycetes</taxon>
        <taxon>Mycobacteriales</taxon>
        <taxon>Corynebacteriaceae</taxon>
        <taxon>Corynebacterium</taxon>
    </lineage>
</organism>